<comment type="pathway">
    <text evidence="12 15">Porphyrin-containing compound metabolism; siroheme biosynthesis; precorrin-2 from uroporphyrinogen III: step 1/1.</text>
</comment>
<dbReference type="InterPro" id="IPR014777">
    <property type="entry name" value="4pyrrole_Mease_sub1"/>
</dbReference>
<evidence type="ECO:0000256" key="10">
    <source>
        <dbReference type="ARBA" id="ARBA00023244"/>
    </source>
</evidence>
<keyword evidence="11 15" id="KW-0511">Multifunctional enzyme</keyword>
<dbReference type="FunFam" id="3.40.1010.10:FF:000001">
    <property type="entry name" value="Siroheme synthase"/>
    <property type="match status" value="1"/>
</dbReference>
<feature type="binding site" evidence="15">
    <location>
        <position position="225"/>
    </location>
    <ligand>
        <name>S-adenosyl-L-methionine</name>
        <dbReference type="ChEBI" id="CHEBI:59789"/>
    </ligand>
</feature>
<feature type="binding site" evidence="15">
    <location>
        <begin position="22"/>
        <end position="23"/>
    </location>
    <ligand>
        <name>NAD(+)</name>
        <dbReference type="ChEBI" id="CHEBI:57540"/>
    </ligand>
</feature>
<reference evidence="20 21" key="1">
    <citation type="journal article" date="2009" name="PLoS ONE">
        <title>The complete genome of Teredinibacter turnerae T7901: an intracellular endosymbiont of marine wood-boring bivalves (shipworms).</title>
        <authorList>
            <person name="Yang J.C."/>
            <person name="Madupu R."/>
            <person name="Durkin A.S."/>
            <person name="Ekborg N.A."/>
            <person name="Pedamallu C.S."/>
            <person name="Hostetler J.B."/>
            <person name="Radune D."/>
            <person name="Toms B.S."/>
            <person name="Henrissat B."/>
            <person name="Coutinho P.M."/>
            <person name="Schwarz S."/>
            <person name="Field L."/>
            <person name="Trindade-Silva A.E."/>
            <person name="Soares C.A.G."/>
            <person name="Elshahawi S."/>
            <person name="Hanora A."/>
            <person name="Schmidt E.W."/>
            <person name="Haygood M.G."/>
            <person name="Posfai J."/>
            <person name="Benner J."/>
            <person name="Madinger C."/>
            <person name="Nove J."/>
            <person name="Anton B."/>
            <person name="Chaudhary K."/>
            <person name="Foster J."/>
            <person name="Holman A."/>
            <person name="Kumar S."/>
            <person name="Lessard P.A."/>
            <person name="Luyten Y.A."/>
            <person name="Slatko B."/>
            <person name="Wood N."/>
            <person name="Wu B."/>
            <person name="Teplitski M."/>
            <person name="Mougous J.D."/>
            <person name="Ward N."/>
            <person name="Eisen J.A."/>
            <person name="Badger J.H."/>
            <person name="Distel D.L."/>
        </authorList>
    </citation>
    <scope>NUCLEOTIDE SEQUENCE [LARGE SCALE GENOMIC DNA]</scope>
    <source>
        <strain evidence="21">ATCC 39867 / T7901</strain>
    </source>
</reference>
<evidence type="ECO:0000256" key="7">
    <source>
        <dbReference type="ARBA" id="ARBA00023002"/>
    </source>
</evidence>
<dbReference type="InterPro" id="IPR006366">
    <property type="entry name" value="CobA/CysG_C"/>
</dbReference>
<feature type="binding site" evidence="15">
    <location>
        <position position="306"/>
    </location>
    <ligand>
        <name>S-adenosyl-L-methionine</name>
        <dbReference type="ChEBI" id="CHEBI:59789"/>
    </ligand>
</feature>
<dbReference type="EC" id="4.99.1.4" evidence="15"/>
<keyword evidence="4 15" id="KW-0489">Methyltransferase</keyword>
<dbReference type="PANTHER" id="PTHR45790">
    <property type="entry name" value="SIROHEME SYNTHASE-RELATED"/>
    <property type="match status" value="1"/>
</dbReference>
<keyword evidence="7 15" id="KW-0560">Oxidoreductase</keyword>
<evidence type="ECO:0000259" key="18">
    <source>
        <dbReference type="Pfam" id="PF00590"/>
    </source>
</evidence>
<dbReference type="GO" id="GO:0009236">
    <property type="term" value="P:cobalamin biosynthetic process"/>
    <property type="evidence" value="ECO:0007669"/>
    <property type="project" value="UniProtKB-UniRule"/>
</dbReference>
<dbReference type="Proteomes" id="UP000009080">
    <property type="component" value="Chromosome"/>
</dbReference>
<evidence type="ECO:0000313" key="21">
    <source>
        <dbReference type="Proteomes" id="UP000009080"/>
    </source>
</evidence>
<dbReference type="STRING" id="377629.TERTU_1974"/>
<feature type="active site" description="Proton donor" evidence="15 16">
    <location>
        <position position="270"/>
    </location>
</feature>
<evidence type="ECO:0000256" key="13">
    <source>
        <dbReference type="ARBA" id="ARBA00047561"/>
    </source>
</evidence>
<dbReference type="Gene3D" id="3.30.950.10">
    <property type="entry name" value="Methyltransferase, Cobalt-precorrin-4 Transmethylase, Domain 2"/>
    <property type="match status" value="1"/>
</dbReference>
<feature type="active site" description="Proton acceptor" evidence="15 16">
    <location>
        <position position="248"/>
    </location>
</feature>
<dbReference type="InterPro" id="IPR019478">
    <property type="entry name" value="Sirohaem_synthase_dimer_dom"/>
</dbReference>
<keyword evidence="10 15" id="KW-0627">Porphyrin biosynthesis</keyword>
<dbReference type="OrthoDB" id="9815856at2"/>
<feature type="region of interest" description="Precorrin-2 dehydrogenase / sirohydrochlorin ferrochelatase" evidence="15">
    <location>
        <begin position="1"/>
        <end position="203"/>
    </location>
</feature>
<dbReference type="InterPro" id="IPR035996">
    <property type="entry name" value="4pyrrol_Methylase_sf"/>
</dbReference>
<dbReference type="InterPro" id="IPR003043">
    <property type="entry name" value="Uropor_MeTrfase_CS"/>
</dbReference>
<dbReference type="Gene3D" id="1.10.8.210">
    <property type="entry name" value="Sirohaem synthase, dimerisation domain"/>
    <property type="match status" value="1"/>
</dbReference>
<evidence type="ECO:0000256" key="11">
    <source>
        <dbReference type="ARBA" id="ARBA00023268"/>
    </source>
</evidence>
<evidence type="ECO:0000259" key="19">
    <source>
        <dbReference type="Pfam" id="PF10414"/>
    </source>
</evidence>
<accession>C5BIK5</accession>
<comment type="similarity">
    <text evidence="15">In the C-terminal section; belongs to the precorrin methyltransferase family.</text>
</comment>
<feature type="binding site" evidence="15">
    <location>
        <begin position="331"/>
        <end position="332"/>
    </location>
    <ligand>
        <name>S-adenosyl-L-methionine</name>
        <dbReference type="ChEBI" id="CHEBI:59789"/>
    </ligand>
</feature>
<evidence type="ECO:0000256" key="5">
    <source>
        <dbReference type="ARBA" id="ARBA00022679"/>
    </source>
</evidence>
<feature type="binding site" evidence="15">
    <location>
        <position position="383"/>
    </location>
    <ligand>
        <name>S-adenosyl-L-methionine</name>
        <dbReference type="ChEBI" id="CHEBI:59789"/>
    </ligand>
</feature>
<evidence type="ECO:0000256" key="17">
    <source>
        <dbReference type="RuleBase" id="RU003960"/>
    </source>
</evidence>
<dbReference type="Gene3D" id="3.40.50.720">
    <property type="entry name" value="NAD(P)-binding Rossmann-like Domain"/>
    <property type="match status" value="1"/>
</dbReference>
<evidence type="ECO:0000256" key="16">
    <source>
        <dbReference type="PIRSR" id="PIRSR036426-1"/>
    </source>
</evidence>
<dbReference type="UniPathway" id="UPA00262">
    <property type="reaction ID" value="UER00211"/>
</dbReference>
<sequence>MDYLPLFFDLKTKPCLVVGGGTIATRKARLLAKAGACISVVAPDAQDELAQLVKSSGGQLHTQDYSSALIGQSVLVISATDIESVNRQVSEDCHARQIPVNVVDSPALCSVITPAIVDRSPLIIAASSGGESPVLARRVRTQLESTFPASYGRLAKFASRFRDAVKSRFSDGEQRRRFWESVLGGTIAEQVLAGSESEAEIALQKRITAGDVADRGEVYLVGAGPGDPDLLTFKALRLMQQAEVVLYDRLVSEPILEMVRRDADRIYVGKRRSEHTMPQEQINQLLLRLAQEGKRVLRLKGGDPFIFGRGGEEIDLLAAHQIPFQVVPGITAASGCSAYAGIPLTHRDYSSSVRFITGHLKNGEVNFDWQEFVADHQTLVFYMGLVGLEQICTKMIEFGKPADTPVALVERGTLPTQVVHTGTLASMPMKVKNTEIHAPTLLIIGGVVALHKSLGWFKR</sequence>
<dbReference type="FunFam" id="3.30.950.10:FF:000001">
    <property type="entry name" value="Siroheme synthase"/>
    <property type="match status" value="1"/>
</dbReference>
<evidence type="ECO:0000256" key="2">
    <source>
        <dbReference type="ARBA" id="ARBA00005879"/>
    </source>
</evidence>
<dbReference type="NCBIfam" id="NF007922">
    <property type="entry name" value="PRK10637.1"/>
    <property type="match status" value="1"/>
</dbReference>
<dbReference type="InterPro" id="IPR050161">
    <property type="entry name" value="Siro_Cobalamin_biosynth"/>
</dbReference>
<dbReference type="PROSITE" id="PS00840">
    <property type="entry name" value="SUMT_2"/>
    <property type="match status" value="1"/>
</dbReference>
<dbReference type="Gene3D" id="3.40.1010.10">
    <property type="entry name" value="Cobalt-precorrin-4 Transmethylase, Domain 1"/>
    <property type="match status" value="1"/>
</dbReference>
<name>C5BIK5_TERTT</name>
<dbReference type="HOGENOM" id="CLU_011276_2_2_6"/>
<dbReference type="SUPFAM" id="SSF75615">
    <property type="entry name" value="Siroheme synthase middle domains-like"/>
    <property type="match status" value="1"/>
</dbReference>
<dbReference type="PIRSF" id="PIRSF036426">
    <property type="entry name" value="Sirohaem_synth"/>
    <property type="match status" value="1"/>
</dbReference>
<evidence type="ECO:0000256" key="3">
    <source>
        <dbReference type="ARBA" id="ARBA00022573"/>
    </source>
</evidence>
<keyword evidence="21" id="KW-1185">Reference proteome</keyword>
<dbReference type="Pfam" id="PF13241">
    <property type="entry name" value="NAD_binding_7"/>
    <property type="match status" value="1"/>
</dbReference>
<evidence type="ECO:0000256" key="9">
    <source>
        <dbReference type="ARBA" id="ARBA00023239"/>
    </source>
</evidence>
<dbReference type="InterPro" id="IPR000878">
    <property type="entry name" value="4pyrrol_Mease"/>
</dbReference>
<feature type="binding site" evidence="15">
    <location>
        <begin position="301"/>
        <end position="303"/>
    </location>
    <ligand>
        <name>S-adenosyl-L-methionine</name>
        <dbReference type="ChEBI" id="CHEBI:59789"/>
    </ligand>
</feature>
<comment type="similarity">
    <text evidence="15">In the N-terminal section; belongs to the precorrin-2 dehydrogenase / sirohydrochlorin ferrochelatase family.</text>
</comment>
<evidence type="ECO:0000256" key="15">
    <source>
        <dbReference type="HAMAP-Rule" id="MF_01646"/>
    </source>
</evidence>
<dbReference type="Pfam" id="PF10414">
    <property type="entry name" value="CysG_dimeriser"/>
    <property type="match status" value="1"/>
</dbReference>
<keyword evidence="9 15" id="KW-0456">Lyase</keyword>
<evidence type="ECO:0000256" key="14">
    <source>
        <dbReference type="ARBA" id="ARBA00060548"/>
    </source>
</evidence>
<feature type="binding site" evidence="15">
    <location>
        <position position="412"/>
    </location>
    <ligand>
        <name>S-adenosyl-L-methionine</name>
        <dbReference type="ChEBI" id="CHEBI:59789"/>
    </ligand>
</feature>
<dbReference type="NCBIfam" id="NF004790">
    <property type="entry name" value="PRK06136.1"/>
    <property type="match status" value="1"/>
</dbReference>
<organism evidence="20 21">
    <name type="scientific">Teredinibacter turnerae (strain ATCC 39867 / T7901)</name>
    <dbReference type="NCBI Taxonomy" id="377629"/>
    <lineage>
        <taxon>Bacteria</taxon>
        <taxon>Pseudomonadati</taxon>
        <taxon>Pseudomonadota</taxon>
        <taxon>Gammaproteobacteria</taxon>
        <taxon>Cellvibrionales</taxon>
        <taxon>Cellvibrionaceae</taxon>
        <taxon>Teredinibacter</taxon>
    </lineage>
</organism>
<keyword evidence="8 15" id="KW-0520">NAD</keyword>
<dbReference type="eggNOG" id="COG0007">
    <property type="taxonomic scope" value="Bacteria"/>
</dbReference>
<dbReference type="SUPFAM" id="SSF51735">
    <property type="entry name" value="NAD(P)-binding Rossmann-fold domains"/>
    <property type="match status" value="1"/>
</dbReference>
<dbReference type="GO" id="GO:0004851">
    <property type="term" value="F:uroporphyrin-III C-methyltransferase activity"/>
    <property type="evidence" value="ECO:0007669"/>
    <property type="project" value="UniProtKB-UniRule"/>
</dbReference>
<comment type="pathway">
    <text evidence="1 15">Porphyrin-containing compound metabolism; siroheme biosynthesis; sirohydrochlorin from precorrin-2: step 1/1.</text>
</comment>
<dbReference type="EC" id="2.1.1.107" evidence="15"/>
<comment type="similarity">
    <text evidence="2 17">Belongs to the precorrin methyltransferase family.</text>
</comment>
<dbReference type="InterPro" id="IPR037115">
    <property type="entry name" value="Sirohaem_synt_dimer_dom_sf"/>
</dbReference>
<keyword evidence="15" id="KW-0597">Phosphoprotein</keyword>
<proteinExistence type="inferred from homology"/>
<comment type="pathway">
    <text evidence="14 15">Cofactor biosynthesis; adenosylcobalamin biosynthesis; precorrin-2 from uroporphyrinogen III: step 1/1.</text>
</comment>
<dbReference type="GO" id="GO:0032259">
    <property type="term" value="P:methylation"/>
    <property type="evidence" value="ECO:0007669"/>
    <property type="project" value="UniProtKB-KW"/>
</dbReference>
<evidence type="ECO:0000256" key="1">
    <source>
        <dbReference type="ARBA" id="ARBA00005010"/>
    </source>
</evidence>
<evidence type="ECO:0000256" key="8">
    <source>
        <dbReference type="ARBA" id="ARBA00023027"/>
    </source>
</evidence>
<dbReference type="NCBIfam" id="TIGR01470">
    <property type="entry name" value="cysG_Nterm"/>
    <property type="match status" value="1"/>
</dbReference>
<dbReference type="InterPro" id="IPR006367">
    <property type="entry name" value="Sirohaem_synthase_N"/>
</dbReference>
<dbReference type="GO" id="GO:0019354">
    <property type="term" value="P:siroheme biosynthetic process"/>
    <property type="evidence" value="ECO:0007669"/>
    <property type="project" value="UniProtKB-UniRule"/>
</dbReference>
<dbReference type="EMBL" id="CP001614">
    <property type="protein sequence ID" value="ACR14275.1"/>
    <property type="molecule type" value="Genomic_DNA"/>
</dbReference>
<dbReference type="EC" id="1.3.1.76" evidence="15"/>
<dbReference type="CDD" id="cd11642">
    <property type="entry name" value="SUMT"/>
    <property type="match status" value="1"/>
</dbReference>
<dbReference type="PANTHER" id="PTHR45790:SF1">
    <property type="entry name" value="SIROHEME SYNTHASE"/>
    <property type="match status" value="1"/>
</dbReference>
<dbReference type="Gene3D" id="3.30.160.110">
    <property type="entry name" value="Siroheme synthase, domain 2"/>
    <property type="match status" value="1"/>
</dbReference>
<dbReference type="KEGG" id="ttu:TERTU_1974"/>
<dbReference type="Pfam" id="PF00590">
    <property type="entry name" value="TP_methylase"/>
    <property type="match status" value="1"/>
</dbReference>
<comment type="pathway">
    <text evidence="15">Cofactor biosynthesis; adenosylcobalamin biosynthesis; sirohydrochlorin from precorrin-2: step 1/1.</text>
</comment>
<gene>
    <name evidence="15 20" type="primary">cysG</name>
    <name evidence="20" type="synonym">cobA</name>
    <name evidence="20" type="ordered locus">TERTU_1974</name>
</gene>
<dbReference type="InterPro" id="IPR014776">
    <property type="entry name" value="4pyrrole_Mease_sub2"/>
</dbReference>
<dbReference type="SUPFAM" id="SSF53790">
    <property type="entry name" value="Tetrapyrrole methylase"/>
    <property type="match status" value="1"/>
</dbReference>
<protein>
    <recommendedName>
        <fullName evidence="15">Siroheme synthase</fullName>
    </recommendedName>
    <domain>
        <recommendedName>
            <fullName evidence="15">Uroporphyrinogen-III C-methyltransferase</fullName>
            <shortName evidence="15">Urogen III methylase</shortName>
            <ecNumber evidence="15">2.1.1.107</ecNumber>
        </recommendedName>
        <alternativeName>
            <fullName evidence="15">SUMT</fullName>
        </alternativeName>
        <alternativeName>
            <fullName evidence="15">Uroporphyrinogen III methylase</fullName>
            <shortName evidence="15">UROM</shortName>
        </alternativeName>
    </domain>
    <domain>
        <recommendedName>
            <fullName evidence="15">Precorrin-2 dehydrogenase</fullName>
            <ecNumber evidence="15">1.3.1.76</ecNumber>
        </recommendedName>
    </domain>
    <domain>
        <recommendedName>
            <fullName evidence="15">Sirohydrochlorin ferrochelatase</fullName>
            <ecNumber evidence="15">4.99.1.4</ecNumber>
        </recommendedName>
    </domain>
</protein>
<evidence type="ECO:0000256" key="12">
    <source>
        <dbReference type="ARBA" id="ARBA00025705"/>
    </source>
</evidence>
<dbReference type="HAMAP" id="MF_01646">
    <property type="entry name" value="Siroheme_synth"/>
    <property type="match status" value="1"/>
</dbReference>
<feature type="domain" description="Sirohaem synthase dimerisation" evidence="19">
    <location>
        <begin position="150"/>
        <end position="206"/>
    </location>
</feature>
<keyword evidence="3 15" id="KW-0169">Cobalamin biosynthesis</keyword>
<dbReference type="AlphaFoldDB" id="C5BIK5"/>
<feature type="domain" description="Tetrapyrrole methylase" evidence="18">
    <location>
        <begin position="218"/>
        <end position="427"/>
    </location>
</feature>
<comment type="catalytic activity">
    <reaction evidence="13 15">
        <text>precorrin-2 + NAD(+) = sirohydrochlorin + NADH + 2 H(+)</text>
        <dbReference type="Rhea" id="RHEA:15613"/>
        <dbReference type="ChEBI" id="CHEBI:15378"/>
        <dbReference type="ChEBI" id="CHEBI:57540"/>
        <dbReference type="ChEBI" id="CHEBI:57945"/>
        <dbReference type="ChEBI" id="CHEBI:58351"/>
        <dbReference type="ChEBI" id="CHEBI:58827"/>
        <dbReference type="EC" id="1.3.1.76"/>
    </reaction>
</comment>
<evidence type="ECO:0000256" key="4">
    <source>
        <dbReference type="ARBA" id="ARBA00022603"/>
    </source>
</evidence>
<dbReference type="InterPro" id="IPR012409">
    <property type="entry name" value="Sirohaem_synth"/>
</dbReference>
<comment type="catalytic activity">
    <reaction evidence="15">
        <text>siroheme + 2 H(+) = sirohydrochlorin + Fe(2+)</text>
        <dbReference type="Rhea" id="RHEA:24360"/>
        <dbReference type="ChEBI" id="CHEBI:15378"/>
        <dbReference type="ChEBI" id="CHEBI:29033"/>
        <dbReference type="ChEBI" id="CHEBI:58351"/>
        <dbReference type="ChEBI" id="CHEBI:60052"/>
        <dbReference type="EC" id="4.99.1.4"/>
    </reaction>
</comment>
<dbReference type="eggNOG" id="COG1648">
    <property type="taxonomic scope" value="Bacteria"/>
</dbReference>
<dbReference type="GO" id="GO:0043115">
    <property type="term" value="F:precorrin-2 dehydrogenase activity"/>
    <property type="evidence" value="ECO:0007669"/>
    <property type="project" value="UniProtKB-UniRule"/>
</dbReference>
<keyword evidence="5 15" id="KW-0808">Transferase</keyword>
<dbReference type="InterPro" id="IPR036291">
    <property type="entry name" value="NAD(P)-bd_dom_sf"/>
</dbReference>
<dbReference type="GO" id="GO:0051287">
    <property type="term" value="F:NAD binding"/>
    <property type="evidence" value="ECO:0007669"/>
    <property type="project" value="InterPro"/>
</dbReference>
<feature type="binding site" evidence="15">
    <location>
        <begin position="43"/>
        <end position="44"/>
    </location>
    <ligand>
        <name>NAD(+)</name>
        <dbReference type="ChEBI" id="CHEBI:57540"/>
    </ligand>
</feature>
<comment type="pathway">
    <text evidence="15">Porphyrin-containing compound metabolism; siroheme biosynthesis; siroheme from sirohydrochlorin: step 1/1.</text>
</comment>
<dbReference type="RefSeq" id="WP_015820391.1">
    <property type="nucleotide sequence ID" value="NC_012997.1"/>
</dbReference>
<comment type="function">
    <text evidence="15">Multifunctional enzyme that catalyzes the SAM-dependent methylations of uroporphyrinogen III at position C-2 and C-7 to form precorrin-2 via precorrin-1. Then it catalyzes the NAD-dependent ring dehydrogenation of precorrin-2 to yield sirohydrochlorin. Finally, it catalyzes the ferrochelation of sirohydrochlorin to yield siroheme.</text>
</comment>
<evidence type="ECO:0000313" key="20">
    <source>
        <dbReference type="EMBL" id="ACR14275.1"/>
    </source>
</evidence>
<feature type="region of interest" description="Uroporphyrinogen-III C-methyltransferase" evidence="15">
    <location>
        <begin position="216"/>
        <end position="459"/>
    </location>
</feature>
<dbReference type="GO" id="GO:0051266">
    <property type="term" value="F:sirohydrochlorin ferrochelatase activity"/>
    <property type="evidence" value="ECO:0007669"/>
    <property type="project" value="UniProtKB-EC"/>
</dbReference>
<evidence type="ECO:0000256" key="6">
    <source>
        <dbReference type="ARBA" id="ARBA00022691"/>
    </source>
</evidence>
<comment type="catalytic activity">
    <reaction evidence="15">
        <text>uroporphyrinogen III + 2 S-adenosyl-L-methionine = precorrin-2 + 2 S-adenosyl-L-homocysteine + H(+)</text>
        <dbReference type="Rhea" id="RHEA:32459"/>
        <dbReference type="ChEBI" id="CHEBI:15378"/>
        <dbReference type="ChEBI" id="CHEBI:57308"/>
        <dbReference type="ChEBI" id="CHEBI:57856"/>
        <dbReference type="ChEBI" id="CHEBI:58827"/>
        <dbReference type="ChEBI" id="CHEBI:59789"/>
        <dbReference type="EC" id="2.1.1.107"/>
    </reaction>
</comment>
<dbReference type="NCBIfam" id="TIGR01469">
    <property type="entry name" value="cobA_cysG_Cterm"/>
    <property type="match status" value="1"/>
</dbReference>
<dbReference type="UniPathway" id="UPA00148">
    <property type="reaction ID" value="UER00211"/>
</dbReference>
<keyword evidence="6 15" id="KW-0949">S-adenosyl-L-methionine</keyword>
<feature type="modified residue" description="Phosphoserine" evidence="15">
    <location>
        <position position="128"/>
    </location>
</feature>